<feature type="domain" description="HD-GYP" evidence="1">
    <location>
        <begin position="163"/>
        <end position="371"/>
    </location>
</feature>
<dbReference type="KEGG" id="asem:NNL22_15695"/>
<dbReference type="Pfam" id="PF13487">
    <property type="entry name" value="HD_5"/>
    <property type="match status" value="1"/>
</dbReference>
<name>A0A9E8HKN1_9ALTE</name>
<dbReference type="SUPFAM" id="SSF109604">
    <property type="entry name" value="HD-domain/PDEase-like"/>
    <property type="match status" value="1"/>
</dbReference>
<dbReference type="PANTHER" id="PTHR45228:SF1">
    <property type="entry name" value="CYCLIC DI-GMP PHOSPHODIESTERASE TM_0186"/>
    <property type="match status" value="1"/>
</dbReference>
<dbReference type="CDD" id="cd00077">
    <property type="entry name" value="HDc"/>
    <property type="match status" value="1"/>
</dbReference>
<protein>
    <submittedName>
        <fullName evidence="2">HD domain-containing protein</fullName>
    </submittedName>
</protein>
<dbReference type="RefSeq" id="WP_251812608.1">
    <property type="nucleotide sequence ID" value="NZ_CP101527.1"/>
</dbReference>
<keyword evidence="3" id="KW-1185">Reference proteome</keyword>
<evidence type="ECO:0000259" key="1">
    <source>
        <dbReference type="PROSITE" id="PS51832"/>
    </source>
</evidence>
<organism evidence="2 3">
    <name type="scientific">Alkalimarinus sediminis</name>
    <dbReference type="NCBI Taxonomy" id="1632866"/>
    <lineage>
        <taxon>Bacteria</taxon>
        <taxon>Pseudomonadati</taxon>
        <taxon>Pseudomonadota</taxon>
        <taxon>Gammaproteobacteria</taxon>
        <taxon>Alteromonadales</taxon>
        <taxon>Alteromonadaceae</taxon>
        <taxon>Alkalimarinus</taxon>
    </lineage>
</organism>
<dbReference type="EMBL" id="CP101527">
    <property type="protein sequence ID" value="UZW74448.1"/>
    <property type="molecule type" value="Genomic_DNA"/>
</dbReference>
<dbReference type="Gene3D" id="3.30.450.40">
    <property type="match status" value="1"/>
</dbReference>
<proteinExistence type="predicted"/>
<accession>A0A9E8HKN1</accession>
<sequence>MPLHKDTLTDLNKKASIADKLKSLHLATQQHHPFISRIAVALYDHDTDLLKTFIYSSNDQTLLTNYQAKLSDIESLQGITENADPRVINDLTTLEHSQQTHTKALLDAGYLASYTLPMIVNDHFFGFVFFNAAEKNVFTEHVMVELDMIGHMIGLLIYNERSSIRTLVATVKSALDMTHSRDPETAYHLERMSRYTRLIAKTLANKYNFDDQYIEHIYLFAPLHDLGKIKVPDRILLKPDKLTNEEFSIMKSHPQDGRELIDSLLENYGLNGIGHVDMLRNIANYHHECVDGSGYPEGLIGEAIPIEARIVTVADVFDALTSERPYKKAWSNEAAYEKLKELSGKQFDPQCVDALLAHTDEIEEIQRTFIENDYG</sequence>
<dbReference type="AlphaFoldDB" id="A0A9E8HKN1"/>
<dbReference type="InterPro" id="IPR003607">
    <property type="entry name" value="HD/PDEase_dom"/>
</dbReference>
<gene>
    <name evidence="2" type="ORF">NNL22_15695</name>
</gene>
<dbReference type="Gene3D" id="1.10.3210.10">
    <property type="entry name" value="Hypothetical protein af1432"/>
    <property type="match status" value="1"/>
</dbReference>
<dbReference type="SUPFAM" id="SSF55781">
    <property type="entry name" value="GAF domain-like"/>
    <property type="match status" value="1"/>
</dbReference>
<dbReference type="Proteomes" id="UP001164472">
    <property type="component" value="Chromosome"/>
</dbReference>
<dbReference type="PANTHER" id="PTHR45228">
    <property type="entry name" value="CYCLIC DI-GMP PHOSPHODIESTERASE TM_0186-RELATED"/>
    <property type="match status" value="1"/>
</dbReference>
<dbReference type="InterPro" id="IPR037522">
    <property type="entry name" value="HD_GYP_dom"/>
</dbReference>
<dbReference type="GO" id="GO:0008081">
    <property type="term" value="F:phosphoric diester hydrolase activity"/>
    <property type="evidence" value="ECO:0007669"/>
    <property type="project" value="UniProtKB-ARBA"/>
</dbReference>
<dbReference type="InterPro" id="IPR052020">
    <property type="entry name" value="Cyclic_di-GMP/3'3'-cGAMP_PDE"/>
</dbReference>
<dbReference type="PROSITE" id="PS51832">
    <property type="entry name" value="HD_GYP"/>
    <property type="match status" value="1"/>
</dbReference>
<dbReference type="SMART" id="SM00471">
    <property type="entry name" value="HDc"/>
    <property type="match status" value="1"/>
</dbReference>
<reference evidence="2" key="1">
    <citation type="submission" date="2022-07" db="EMBL/GenBank/DDBJ databases">
        <title>Alkalimarinus sp. nov., isolated from gut of a Alitta virens.</title>
        <authorList>
            <person name="Yang A.I."/>
            <person name="Shin N.-R."/>
        </authorList>
    </citation>
    <scope>NUCLEOTIDE SEQUENCE</scope>
    <source>
        <strain evidence="2">FA028</strain>
    </source>
</reference>
<dbReference type="InterPro" id="IPR029016">
    <property type="entry name" value="GAF-like_dom_sf"/>
</dbReference>
<evidence type="ECO:0000313" key="2">
    <source>
        <dbReference type="EMBL" id="UZW74448.1"/>
    </source>
</evidence>
<evidence type="ECO:0000313" key="3">
    <source>
        <dbReference type="Proteomes" id="UP001164472"/>
    </source>
</evidence>